<reference evidence="3 4" key="1">
    <citation type="submission" date="2018-06" db="EMBL/GenBank/DDBJ databases">
        <authorList>
            <consortium name="Pathogen Informatics"/>
            <person name="Doyle S."/>
        </authorList>
    </citation>
    <scope>NUCLEOTIDE SEQUENCE [LARGE SCALE GENOMIC DNA]</scope>
    <source>
        <strain evidence="2 3">NCTC8500</strain>
        <strain evidence="1 4">NCTC9117</strain>
    </source>
</reference>
<evidence type="ECO:0000313" key="4">
    <source>
        <dbReference type="Proteomes" id="UP000254785"/>
    </source>
</evidence>
<gene>
    <name evidence="2" type="ORF">NCTC8500_00079</name>
    <name evidence="1" type="ORF">NCTC9117_00509</name>
</gene>
<proteinExistence type="predicted"/>
<accession>A0A377DJQ3</accession>
<protein>
    <submittedName>
        <fullName evidence="2">Uncharacterized protein</fullName>
    </submittedName>
</protein>
<dbReference type="EMBL" id="UGDC01000003">
    <property type="protein sequence ID" value="STJ77990.1"/>
    <property type="molecule type" value="Genomic_DNA"/>
</dbReference>
<evidence type="ECO:0000313" key="1">
    <source>
        <dbReference type="EMBL" id="STJ77990.1"/>
    </source>
</evidence>
<organism evidence="2 3">
    <name type="scientific">Escherichia coli</name>
    <dbReference type="NCBI Taxonomy" id="562"/>
    <lineage>
        <taxon>Bacteria</taxon>
        <taxon>Pseudomonadati</taxon>
        <taxon>Pseudomonadota</taxon>
        <taxon>Gammaproteobacteria</taxon>
        <taxon>Enterobacterales</taxon>
        <taxon>Enterobacteriaceae</taxon>
        <taxon>Escherichia</taxon>
    </lineage>
</organism>
<dbReference type="AlphaFoldDB" id="A0A377DJQ3"/>
<dbReference type="Proteomes" id="UP000254429">
    <property type="component" value="Unassembled WGS sequence"/>
</dbReference>
<dbReference type="EMBL" id="UGFG01000001">
    <property type="protein sequence ID" value="STM36386.1"/>
    <property type="molecule type" value="Genomic_DNA"/>
</dbReference>
<sequence length="130" mass="15226">MNRLKKTVTLLFFILNHYALMLRYFMMPKKNQRYANGQRWFYPVRCNYFLAEPASNIETIENNVKHTAPKPTRTREGIKYPMSVCAISARNDARKRQNRQVKTGIIGILLANEQVRLHTSASSQTFENML</sequence>
<evidence type="ECO:0000313" key="3">
    <source>
        <dbReference type="Proteomes" id="UP000254429"/>
    </source>
</evidence>
<evidence type="ECO:0000313" key="2">
    <source>
        <dbReference type="EMBL" id="STM36386.1"/>
    </source>
</evidence>
<name>A0A377DJQ3_ECOLX</name>
<dbReference type="Proteomes" id="UP000254785">
    <property type="component" value="Unassembled WGS sequence"/>
</dbReference>